<organism evidence="1 2">
    <name type="scientific">Aneurinibacillus thermoaerophilus</name>
    <dbReference type="NCBI Taxonomy" id="143495"/>
    <lineage>
        <taxon>Bacteria</taxon>
        <taxon>Bacillati</taxon>
        <taxon>Bacillota</taxon>
        <taxon>Bacilli</taxon>
        <taxon>Bacillales</taxon>
        <taxon>Paenibacillaceae</taxon>
        <taxon>Aneurinibacillus group</taxon>
        <taxon>Aneurinibacillus</taxon>
    </lineage>
</organism>
<dbReference type="GeneID" id="97143494"/>
<keyword evidence="2" id="KW-1185">Reference proteome</keyword>
<accession>A0ABX8YGI5</accession>
<protein>
    <submittedName>
        <fullName evidence="1">Uncharacterized protein</fullName>
    </submittedName>
</protein>
<proteinExistence type="predicted"/>
<name>A0ABX8YGI5_ANETH</name>
<dbReference type="RefSeq" id="WP_220561178.1">
    <property type="nucleotide sequence ID" value="NZ_CP080765.1"/>
</dbReference>
<evidence type="ECO:0000313" key="1">
    <source>
        <dbReference type="EMBL" id="QYY44756.1"/>
    </source>
</evidence>
<evidence type="ECO:0000313" key="2">
    <source>
        <dbReference type="Proteomes" id="UP000826616"/>
    </source>
</evidence>
<reference evidence="1 2" key="1">
    <citation type="submission" date="2021-08" db="EMBL/GenBank/DDBJ databases">
        <title>Complete genome sequence of the strain Aneurinibacillus thermoaerophilus CCM 8960.</title>
        <authorList>
            <person name="Musilova J."/>
            <person name="Kourilova X."/>
            <person name="Pernicova I."/>
            <person name="Bezdicek M."/>
            <person name="Lengerova M."/>
            <person name="Obruca S."/>
            <person name="Sedlar K."/>
        </authorList>
    </citation>
    <scope>NUCLEOTIDE SEQUENCE [LARGE SCALE GENOMIC DNA]</scope>
    <source>
        <strain evidence="1 2">CCM 8960</strain>
        <plasmid evidence="1 2">pAT1</plasmid>
    </source>
</reference>
<dbReference type="Proteomes" id="UP000826616">
    <property type="component" value="Plasmid pAT1"/>
</dbReference>
<keyword evidence="1" id="KW-0614">Plasmid</keyword>
<geneLocation type="plasmid" evidence="1 2">
    <name>pAT1</name>
</geneLocation>
<gene>
    <name evidence="1" type="ORF">K3F53_19120</name>
</gene>
<dbReference type="EMBL" id="CP080765">
    <property type="protein sequence ID" value="QYY44756.1"/>
    <property type="molecule type" value="Genomic_DNA"/>
</dbReference>
<sequence>MKQRITTEQLKELTPKQQERLIEQWYSRETNAYNRRVAEDVDVSWNGMPLLSIGQMIELLQTTGILMSNEQTNFGWHIHIGDVAKYTAQELCDALWEAVKSIL</sequence>